<evidence type="ECO:0000256" key="1">
    <source>
        <dbReference type="SAM" id="Phobius"/>
    </source>
</evidence>
<comment type="caution">
    <text evidence="2">The sequence shown here is derived from an EMBL/GenBank/DDBJ whole genome shotgun (WGS) entry which is preliminary data.</text>
</comment>
<dbReference type="RefSeq" id="WP_131906323.1">
    <property type="nucleotide sequence ID" value="NZ_BAAAFU010000006.1"/>
</dbReference>
<dbReference type="EMBL" id="SMFQ01000004">
    <property type="protein sequence ID" value="TCJ84574.1"/>
    <property type="molecule type" value="Genomic_DNA"/>
</dbReference>
<gene>
    <name evidence="2" type="ORF">EV695_2532</name>
</gene>
<keyword evidence="1" id="KW-0812">Transmembrane</keyword>
<sequence length="155" mass="17373">MKAGYLVIEAPPKGTDDSGLVKLLSWDQLPDAADPNQDDTNQANYPENVHYVARFNDILAAGMHFHNGLRRQLVDINEKTYRAELTHAIAVIEAESDLRHERIWMDPAIDQNDLEAINQDADKIRSKKKKINLAIKILGIFAVALLIFNAVTSVI</sequence>
<name>A0A4R1EX64_9GAMM</name>
<keyword evidence="1" id="KW-1133">Transmembrane helix</keyword>
<proteinExistence type="predicted"/>
<dbReference type="AlphaFoldDB" id="A0A4R1EX64"/>
<feature type="transmembrane region" description="Helical" evidence="1">
    <location>
        <begin position="133"/>
        <end position="151"/>
    </location>
</feature>
<reference evidence="2 3" key="1">
    <citation type="submission" date="2019-03" db="EMBL/GenBank/DDBJ databases">
        <title>Genomic Encyclopedia of Type Strains, Phase IV (KMG-IV): sequencing the most valuable type-strain genomes for metagenomic binning, comparative biology and taxonomic classification.</title>
        <authorList>
            <person name="Goeker M."/>
        </authorList>
    </citation>
    <scope>NUCLEOTIDE SEQUENCE [LARGE SCALE GENOMIC DNA]</scope>
    <source>
        <strain evidence="2 3">DSM 24830</strain>
    </source>
</reference>
<keyword evidence="1" id="KW-0472">Membrane</keyword>
<dbReference type="Proteomes" id="UP000294887">
    <property type="component" value="Unassembled WGS sequence"/>
</dbReference>
<organism evidence="2 3">
    <name type="scientific">Cocleimonas flava</name>
    <dbReference type="NCBI Taxonomy" id="634765"/>
    <lineage>
        <taxon>Bacteria</taxon>
        <taxon>Pseudomonadati</taxon>
        <taxon>Pseudomonadota</taxon>
        <taxon>Gammaproteobacteria</taxon>
        <taxon>Thiotrichales</taxon>
        <taxon>Thiotrichaceae</taxon>
        <taxon>Cocleimonas</taxon>
    </lineage>
</organism>
<keyword evidence="3" id="KW-1185">Reference proteome</keyword>
<evidence type="ECO:0000313" key="3">
    <source>
        <dbReference type="Proteomes" id="UP000294887"/>
    </source>
</evidence>
<accession>A0A4R1EX64</accession>
<dbReference type="OrthoDB" id="5770504at2"/>
<protein>
    <submittedName>
        <fullName evidence="2">Uncharacterized protein</fullName>
    </submittedName>
</protein>
<evidence type="ECO:0000313" key="2">
    <source>
        <dbReference type="EMBL" id="TCJ84574.1"/>
    </source>
</evidence>